<proteinExistence type="predicted"/>
<protein>
    <submittedName>
        <fullName evidence="1">Uncharacterized protein</fullName>
    </submittedName>
</protein>
<evidence type="ECO:0000313" key="2">
    <source>
        <dbReference type="Proteomes" id="UP000018808"/>
    </source>
</evidence>
<evidence type="ECO:0000313" key="1">
    <source>
        <dbReference type="EMBL" id="AHB80501.1"/>
    </source>
</evidence>
<organism evidence="1 2">
    <name type="scientific">Synechococcus phage ACG-2014h</name>
    <dbReference type="NCBI Taxonomy" id="1340810"/>
    <lineage>
        <taxon>Viruses</taxon>
        <taxon>Duplodnaviria</taxon>
        <taxon>Heunggongvirae</taxon>
        <taxon>Uroviricota</taxon>
        <taxon>Caudoviricetes</taxon>
        <taxon>Pantevenvirales</taxon>
        <taxon>Kyanoviridae</taxon>
        <taxon>Sedonavirus</taxon>
        <taxon>Sedonavirus tusconh</taxon>
    </lineage>
</organism>
<name>V5URA1_9CAUD</name>
<dbReference type="EMBL" id="KF156338">
    <property type="protein sequence ID" value="AHB80501.1"/>
    <property type="molecule type" value="Genomic_DNA"/>
</dbReference>
<dbReference type="KEGG" id="vg:18504663"/>
<gene>
    <name evidence="1" type="ORF">S-MbCM7_087</name>
</gene>
<dbReference type="Proteomes" id="UP000018808">
    <property type="component" value="Segment"/>
</dbReference>
<reference evidence="1 2" key="1">
    <citation type="journal article" date="2014" name="Nature">
        <title>Viral tagging reveals discrete populations in Synechococcus viral genome sequence space.</title>
        <authorList>
            <person name="Deng L."/>
            <person name="Ignacio Espinoza J.C."/>
            <person name="Gregory A.C."/>
            <person name="Poulos B.T."/>
            <person name="Weitz J.S."/>
            <person name="Hugenholtz P."/>
            <person name="Sullivan M.B."/>
        </authorList>
    </citation>
    <scope>NUCLEOTIDE SEQUENCE [LARGE SCALE GENOMIC DNA]</scope>
</reference>
<dbReference type="GeneID" id="18504663"/>
<accession>V5URA1</accession>
<dbReference type="RefSeq" id="YP_009008221.1">
    <property type="nucleotide sequence ID" value="NC_023587.1"/>
</dbReference>
<keyword evidence="2" id="KW-1185">Reference proteome</keyword>
<sequence>MKMTPEEYLLLLERRGALNVTDEEKEIIRNRRLNKRDGWSSYIHYIKPLRNSGTVESQTVANGVYDLAISLKAGDIEIDEFTRRVKQMSLSVNGQLAYMVDQIIKLYNQQSEPDLKIDTTL</sequence>